<proteinExistence type="predicted"/>
<evidence type="ECO:0000313" key="2">
    <source>
        <dbReference type="Proteomes" id="UP000785679"/>
    </source>
</evidence>
<organism evidence="1 2">
    <name type="scientific">Halteria grandinella</name>
    <dbReference type="NCBI Taxonomy" id="5974"/>
    <lineage>
        <taxon>Eukaryota</taxon>
        <taxon>Sar</taxon>
        <taxon>Alveolata</taxon>
        <taxon>Ciliophora</taxon>
        <taxon>Intramacronucleata</taxon>
        <taxon>Spirotrichea</taxon>
        <taxon>Stichotrichia</taxon>
        <taxon>Sporadotrichida</taxon>
        <taxon>Halteriidae</taxon>
        <taxon>Halteria</taxon>
    </lineage>
</organism>
<protein>
    <submittedName>
        <fullName evidence="1">Uncharacterized protein</fullName>
    </submittedName>
</protein>
<reference evidence="1" key="1">
    <citation type="submission" date="2019-06" db="EMBL/GenBank/DDBJ databases">
        <authorList>
            <person name="Zheng W."/>
        </authorList>
    </citation>
    <scope>NUCLEOTIDE SEQUENCE</scope>
    <source>
        <strain evidence="1">QDHG01</strain>
    </source>
</reference>
<dbReference type="Proteomes" id="UP000785679">
    <property type="component" value="Unassembled WGS sequence"/>
</dbReference>
<dbReference type="AlphaFoldDB" id="A0A8J8P583"/>
<keyword evidence="2" id="KW-1185">Reference proteome</keyword>
<accession>A0A8J8P583</accession>
<dbReference type="EMBL" id="RRYP01000498">
    <property type="protein sequence ID" value="TNV87327.1"/>
    <property type="molecule type" value="Genomic_DNA"/>
</dbReference>
<gene>
    <name evidence="1" type="ORF">FGO68_gene10153</name>
</gene>
<evidence type="ECO:0000313" key="1">
    <source>
        <dbReference type="EMBL" id="TNV87327.1"/>
    </source>
</evidence>
<sequence>MRLPNLEQLPHKPYPVPIKYINCWVEAKRISGYYAVCGKYCGAYCDGIYYLFTLESWHFIDVEISIELRDTSRRVRCVRKFKYFVTLLERNHTIQMGHPDQHVCLSQGFP</sequence>
<name>A0A8J8P583_HALGN</name>
<comment type="caution">
    <text evidence="1">The sequence shown here is derived from an EMBL/GenBank/DDBJ whole genome shotgun (WGS) entry which is preliminary data.</text>
</comment>